<dbReference type="EMBL" id="LAZR01027608">
    <property type="protein sequence ID" value="KKL65209.1"/>
    <property type="molecule type" value="Genomic_DNA"/>
</dbReference>
<name>A0A0F9DTX0_9ZZZZ</name>
<dbReference type="Gene3D" id="3.30.420.10">
    <property type="entry name" value="Ribonuclease H-like superfamily/Ribonuclease H"/>
    <property type="match status" value="1"/>
</dbReference>
<protein>
    <recommendedName>
        <fullName evidence="1">Tc1-like transposase DDE domain-containing protein</fullName>
    </recommendedName>
</protein>
<evidence type="ECO:0000313" key="2">
    <source>
        <dbReference type="EMBL" id="KKL65209.1"/>
    </source>
</evidence>
<proteinExistence type="predicted"/>
<reference evidence="2" key="1">
    <citation type="journal article" date="2015" name="Nature">
        <title>Complex archaea that bridge the gap between prokaryotes and eukaryotes.</title>
        <authorList>
            <person name="Spang A."/>
            <person name="Saw J.H."/>
            <person name="Jorgensen S.L."/>
            <person name="Zaremba-Niedzwiedzka K."/>
            <person name="Martijn J."/>
            <person name="Lind A.E."/>
            <person name="van Eijk R."/>
            <person name="Schleper C."/>
            <person name="Guy L."/>
            <person name="Ettema T.J."/>
        </authorList>
    </citation>
    <scope>NUCLEOTIDE SEQUENCE</scope>
</reference>
<accession>A0A0F9DTX0</accession>
<dbReference type="SUPFAM" id="SSF53098">
    <property type="entry name" value="Ribonuclease H-like"/>
    <property type="match status" value="1"/>
</dbReference>
<gene>
    <name evidence="2" type="ORF">LCGC14_2157260</name>
</gene>
<dbReference type="InterPro" id="IPR036397">
    <property type="entry name" value="RNaseH_sf"/>
</dbReference>
<dbReference type="PANTHER" id="PTHR46564:SF1">
    <property type="entry name" value="TRANSPOSASE"/>
    <property type="match status" value="1"/>
</dbReference>
<dbReference type="PANTHER" id="PTHR46564">
    <property type="entry name" value="TRANSPOSASE"/>
    <property type="match status" value="1"/>
</dbReference>
<dbReference type="InterPro" id="IPR038717">
    <property type="entry name" value="Tc1-like_DDE_dom"/>
</dbReference>
<feature type="domain" description="Tc1-like transposase DDE" evidence="1">
    <location>
        <begin position="1"/>
        <end position="102"/>
    </location>
</feature>
<evidence type="ECO:0000259" key="1">
    <source>
        <dbReference type="Pfam" id="PF13358"/>
    </source>
</evidence>
<dbReference type="GO" id="GO:0003676">
    <property type="term" value="F:nucleic acid binding"/>
    <property type="evidence" value="ECO:0007669"/>
    <property type="project" value="InterPro"/>
</dbReference>
<dbReference type="Pfam" id="PF13358">
    <property type="entry name" value="DDE_3"/>
    <property type="match status" value="1"/>
</dbReference>
<comment type="caution">
    <text evidence="2">The sequence shown here is derived from an EMBL/GenBank/DDBJ whole genome shotgun (WGS) entry which is preliminary data.</text>
</comment>
<organism evidence="2">
    <name type="scientific">marine sediment metagenome</name>
    <dbReference type="NCBI Taxonomy" id="412755"/>
    <lineage>
        <taxon>unclassified sequences</taxon>
        <taxon>metagenomes</taxon>
        <taxon>ecological metagenomes</taxon>
    </lineage>
</organism>
<sequence>MIAALRLEGPTAAMVIEGATNAAVFRAYVKHVLVPVLLPGQIVVLDNLSSHKGDEIRQMIEAAGCELWFLPPYSPDFNPIEKMWSKVKEFLRSAKARCTEELDRAVAAGLAKVTPQDALGWFASCEYVQDKS</sequence>
<dbReference type="InterPro" id="IPR012337">
    <property type="entry name" value="RNaseH-like_sf"/>
</dbReference>
<dbReference type="AlphaFoldDB" id="A0A0F9DTX0"/>